<evidence type="ECO:0000313" key="4">
    <source>
        <dbReference type="EMBL" id="KAL1889052.1"/>
    </source>
</evidence>
<dbReference type="GO" id="GO:0004096">
    <property type="term" value="F:catalase activity"/>
    <property type="evidence" value="ECO:0007669"/>
    <property type="project" value="UniProtKB-EC"/>
</dbReference>
<dbReference type="EMBL" id="JAWCUI010000080">
    <property type="protein sequence ID" value="KAL1889052.1"/>
    <property type="molecule type" value="Genomic_DNA"/>
</dbReference>
<evidence type="ECO:0000256" key="2">
    <source>
        <dbReference type="ARBA" id="ARBA00023324"/>
    </source>
</evidence>
<organism evidence="4 5">
    <name type="scientific">Sporothrix stenoceras</name>
    <dbReference type="NCBI Taxonomy" id="5173"/>
    <lineage>
        <taxon>Eukaryota</taxon>
        <taxon>Fungi</taxon>
        <taxon>Dikarya</taxon>
        <taxon>Ascomycota</taxon>
        <taxon>Pezizomycotina</taxon>
        <taxon>Sordariomycetes</taxon>
        <taxon>Sordariomycetidae</taxon>
        <taxon>Ophiostomatales</taxon>
        <taxon>Ophiostomataceae</taxon>
        <taxon>Sporothrix</taxon>
    </lineage>
</organism>
<dbReference type="EC" id="1.11.1.6" evidence="4"/>
<reference evidence="4 5" key="1">
    <citation type="journal article" date="2024" name="IMA Fungus">
        <title>IMA Genome - F19 : A genome assembly and annotation guide to empower mycologists, including annotated draft genome sequences of Ceratocystis pirilliformis, Diaporthe australafricana, Fusarium ophioides, Paecilomyces lecythidis, and Sporothrix stenoceras.</title>
        <authorList>
            <person name="Aylward J."/>
            <person name="Wilson A.M."/>
            <person name="Visagie C.M."/>
            <person name="Spraker J."/>
            <person name="Barnes I."/>
            <person name="Buitendag C."/>
            <person name="Ceriani C."/>
            <person name="Del Mar Angel L."/>
            <person name="du Plessis D."/>
            <person name="Fuchs T."/>
            <person name="Gasser K."/>
            <person name="Kramer D."/>
            <person name="Li W."/>
            <person name="Munsamy K."/>
            <person name="Piso A."/>
            <person name="Price J.L."/>
            <person name="Sonnekus B."/>
            <person name="Thomas C."/>
            <person name="van der Nest A."/>
            <person name="van Dijk A."/>
            <person name="van Heerden A."/>
            <person name="van Vuuren N."/>
            <person name="Yilmaz N."/>
            <person name="Duong T.A."/>
            <person name="van der Merwe N.A."/>
            <person name="Wingfield M.J."/>
            <person name="Wingfield B.D."/>
        </authorList>
    </citation>
    <scope>NUCLEOTIDE SEQUENCE [LARGE SCALE GENOMIC DNA]</scope>
    <source>
        <strain evidence="4 5">CMW 5346</strain>
    </source>
</reference>
<name>A0ABR3YLJ3_9PEZI</name>
<dbReference type="SUPFAM" id="SSF56634">
    <property type="entry name" value="Heme-dependent catalase-like"/>
    <property type="match status" value="1"/>
</dbReference>
<protein>
    <submittedName>
        <fullName evidence="4">Catalase A</fullName>
        <ecNumber evidence="4">1.11.1.6</ecNumber>
    </submittedName>
</protein>
<dbReference type="PROSITE" id="PS51402">
    <property type="entry name" value="CATALASE_3"/>
    <property type="match status" value="1"/>
</dbReference>
<comment type="caution">
    <text evidence="4">The sequence shown here is derived from an EMBL/GenBank/DDBJ whole genome shotgun (WGS) entry which is preliminary data.</text>
</comment>
<dbReference type="PRINTS" id="PR00067">
    <property type="entry name" value="CATALASE"/>
</dbReference>
<evidence type="ECO:0000259" key="3">
    <source>
        <dbReference type="SMART" id="SM01060"/>
    </source>
</evidence>
<dbReference type="Proteomes" id="UP001583186">
    <property type="component" value="Unassembled WGS sequence"/>
</dbReference>
<dbReference type="InterPro" id="IPR024708">
    <property type="entry name" value="Catalase_AS"/>
</dbReference>
<keyword evidence="5" id="KW-1185">Reference proteome</keyword>
<accession>A0ABR3YLJ3</accession>
<keyword evidence="4" id="KW-0575">Peroxidase</keyword>
<feature type="domain" description="Catalase core" evidence="3">
    <location>
        <begin position="6"/>
        <end position="394"/>
    </location>
</feature>
<dbReference type="CDD" id="cd08157">
    <property type="entry name" value="catalase_fungal"/>
    <property type="match status" value="1"/>
</dbReference>
<dbReference type="PROSITE" id="PS00438">
    <property type="entry name" value="CATALASE_2"/>
    <property type="match status" value="1"/>
</dbReference>
<comment type="similarity">
    <text evidence="1">Belongs to the catalase family.</text>
</comment>
<proteinExistence type="inferred from homology"/>
<dbReference type="PANTHER" id="PTHR11465:SF26">
    <property type="entry name" value="CATALASE 2"/>
    <property type="match status" value="1"/>
</dbReference>
<dbReference type="Gene3D" id="2.40.180.10">
    <property type="entry name" value="Catalase core domain"/>
    <property type="match status" value="1"/>
</dbReference>
<dbReference type="InterPro" id="IPR024711">
    <property type="entry name" value="Catalase_clade1/3"/>
</dbReference>
<dbReference type="PIRSF" id="PIRSF038928">
    <property type="entry name" value="Catalase_clade1-3"/>
    <property type="match status" value="1"/>
</dbReference>
<dbReference type="InterPro" id="IPR020835">
    <property type="entry name" value="Catalase_sf"/>
</dbReference>
<dbReference type="InterPro" id="IPR011614">
    <property type="entry name" value="Catalase_core"/>
</dbReference>
<keyword evidence="2" id="KW-0376">Hydrogen peroxide</keyword>
<dbReference type="Pfam" id="PF00199">
    <property type="entry name" value="Catalase"/>
    <property type="match status" value="1"/>
</dbReference>
<dbReference type="SMART" id="SM01060">
    <property type="entry name" value="Catalase"/>
    <property type="match status" value="1"/>
</dbReference>
<gene>
    <name evidence="4" type="primary">CAT1_4</name>
    <name evidence="4" type="ORF">Sste5346_009117</name>
</gene>
<sequence length="517" mass="58416">MSPTYTLAEGCPYPQNTTSVQLRNGSGGGLVLLQDTQLIETLAHFARERIPERVVHAKAAGAYGEFECTDDCTDITSASFLNTIGKKTKVLLRISTVGPERGSADTTRDVHGWAMKLYTDEGNLDWVFNNTPVFFVRDPIKFPSLNRSHKRHPQTNKPDSNMFWDFHVGSPEGIHELFHLFSDRGTPASLRHMNAYSGHTYKFTKEDNSFSYIKVHIKTQIGVKNLTRQEAVKLAGEDPDYLVDDLFQAIKKGNYPVWNVFVQVMSPEQAETYKWNIFDMTKVWPHSDFPLRQIGRLTMNRNPQNYFTDIEQAAFSPSNMVPGWAPSADPMLQARMFSYPDAARYRLGVNYQQLPTNRASVPVYCPFERDGLMNFSDNYGADPNYVGSTLHPTTFKTAKQGQTMSTLTEHEKWAGEVSSFTTEFGPQDFEQAAGLWAVLGRDPGHQDRFIGNIADHLSSVTHLRLRARVYGKWRFLFASYICACVDTGLINYSLELFSHVDKDLGARIEKATEALIA</sequence>
<dbReference type="InterPro" id="IPR018028">
    <property type="entry name" value="Catalase"/>
</dbReference>
<evidence type="ECO:0000256" key="1">
    <source>
        <dbReference type="ARBA" id="ARBA00005329"/>
    </source>
</evidence>
<dbReference type="PANTHER" id="PTHR11465">
    <property type="entry name" value="CATALASE"/>
    <property type="match status" value="1"/>
</dbReference>
<keyword evidence="4" id="KW-0560">Oxidoreductase</keyword>
<evidence type="ECO:0000313" key="5">
    <source>
        <dbReference type="Proteomes" id="UP001583186"/>
    </source>
</evidence>